<gene>
    <name evidence="6" type="ORF">H8K43_17400</name>
</gene>
<dbReference type="Gene3D" id="3.30.870.10">
    <property type="entry name" value="Endonuclease Chain A"/>
    <property type="match status" value="2"/>
</dbReference>
<dbReference type="InterPro" id="IPR015679">
    <property type="entry name" value="PLipase_D_fam"/>
</dbReference>
<evidence type="ECO:0000259" key="5">
    <source>
        <dbReference type="PROSITE" id="PS50035"/>
    </source>
</evidence>
<evidence type="ECO:0000313" key="7">
    <source>
        <dbReference type="Proteomes" id="UP000654304"/>
    </source>
</evidence>
<proteinExistence type="predicted"/>
<evidence type="ECO:0000313" key="6">
    <source>
        <dbReference type="EMBL" id="MBC3933458.1"/>
    </source>
</evidence>
<feature type="domain" description="PLD phosphodiesterase" evidence="5">
    <location>
        <begin position="569"/>
        <end position="596"/>
    </location>
</feature>
<dbReference type="InterPro" id="IPR025202">
    <property type="entry name" value="PLD-like_dom"/>
</dbReference>
<comment type="caution">
    <text evidence="6">The sequence shown here is derived from an EMBL/GenBank/DDBJ whole genome shotgun (WGS) entry which is preliminary data.</text>
</comment>
<evidence type="ECO:0000256" key="3">
    <source>
        <dbReference type="ARBA" id="ARBA00022801"/>
    </source>
</evidence>
<sequence>MMSASTPQTHQANTTHIDTTKRVAHCTVQWFCERDQAKHPITFHNQLDIFMCGQQAFSEIARDIARAQSTVDLICWGFDPAMELIRKENSAWPRGQTYGDLLSAIAARGVKVRLLVWHAYLPGYIQNNLVGLTGDQRSGYLLSTPNTSAEDIALGAAMQSSMTGLPPSANTAMRKTPVSPEQARQDYCVQWWRNAQAGRIPNLEVRSRKNNADAILKNLRDPASPEDMPSAAAPSHAGLINEYDLIVKNGTHHQKTLLIDYTHLGGKAATGYVMGLNSTSDYWDTSEHLFDTSLRETDWALKSATARQLGQRRPVSRDPLHDYVSRIQGAALQDVHRNFFSAWLRAGGKAHPEENTALPSLLPKVKNGSVIQIVRTQPEESDKTIKNAYFQSAGLARNYLYIENQYFFYECWVRHLKEKRSKFIQWAQDAGKKHQECTLLHMICVIPQPEDDGMVPRTYDMVRSLGEGKSMGSNEQGGQGGQQALLAAMRKQYDRDLAGWNSLGTHEQMERPHMEPQKPALLQTADQVREPVKNPKTGEIESMGLKVLLARLITHNKGRPLPKPASNYRQVYIHSKLMLIDDSFLTLGSANMNLRSMAGDSEINMVTNDVDKTTELRKRVWAQHTGGFGFCDGGDGTEKAILRAFNDWMQLMKMNDISVFKGEPITGFVIPFRDTRQISFRHG</sequence>
<dbReference type="PANTHER" id="PTHR18896">
    <property type="entry name" value="PHOSPHOLIPASE D"/>
    <property type="match status" value="1"/>
</dbReference>
<evidence type="ECO:0000256" key="4">
    <source>
        <dbReference type="ARBA" id="ARBA00023098"/>
    </source>
</evidence>
<dbReference type="PANTHER" id="PTHR18896:SF76">
    <property type="entry name" value="PHOSPHOLIPASE"/>
    <property type="match status" value="1"/>
</dbReference>
<organism evidence="6 7">
    <name type="scientific">Undibacterium curvum</name>
    <dbReference type="NCBI Taxonomy" id="2762294"/>
    <lineage>
        <taxon>Bacteria</taxon>
        <taxon>Pseudomonadati</taxon>
        <taxon>Pseudomonadota</taxon>
        <taxon>Betaproteobacteria</taxon>
        <taxon>Burkholderiales</taxon>
        <taxon>Oxalobacteraceae</taxon>
        <taxon>Undibacterium</taxon>
    </lineage>
</organism>
<comment type="catalytic activity">
    <reaction evidence="1">
        <text>a 1,2-diacyl-sn-glycero-3-phosphocholine + H2O = a 1,2-diacyl-sn-glycero-3-phosphate + choline + H(+)</text>
        <dbReference type="Rhea" id="RHEA:14445"/>
        <dbReference type="ChEBI" id="CHEBI:15354"/>
        <dbReference type="ChEBI" id="CHEBI:15377"/>
        <dbReference type="ChEBI" id="CHEBI:15378"/>
        <dbReference type="ChEBI" id="CHEBI:57643"/>
        <dbReference type="ChEBI" id="CHEBI:58608"/>
        <dbReference type="EC" id="3.1.4.4"/>
    </reaction>
</comment>
<dbReference type="PROSITE" id="PS50035">
    <property type="entry name" value="PLD"/>
    <property type="match status" value="1"/>
</dbReference>
<dbReference type="SMART" id="SM00155">
    <property type="entry name" value="PLDc"/>
    <property type="match status" value="2"/>
</dbReference>
<name>A0ABR7A961_9BURK</name>
<evidence type="ECO:0000256" key="2">
    <source>
        <dbReference type="ARBA" id="ARBA00022737"/>
    </source>
</evidence>
<keyword evidence="2" id="KW-0677">Repeat</keyword>
<keyword evidence="3" id="KW-0378">Hydrolase</keyword>
<dbReference type="EMBL" id="JACOGD010000011">
    <property type="protein sequence ID" value="MBC3933458.1"/>
    <property type="molecule type" value="Genomic_DNA"/>
</dbReference>
<dbReference type="Pfam" id="PF13091">
    <property type="entry name" value="PLDc_2"/>
    <property type="match status" value="1"/>
</dbReference>
<dbReference type="RefSeq" id="WP_186905033.1">
    <property type="nucleotide sequence ID" value="NZ_JACOGD010000011.1"/>
</dbReference>
<reference evidence="6 7" key="1">
    <citation type="submission" date="2020-08" db="EMBL/GenBank/DDBJ databases">
        <title>Novel species isolated from subtropical streams in China.</title>
        <authorList>
            <person name="Lu H."/>
        </authorList>
    </citation>
    <scope>NUCLEOTIDE SEQUENCE [LARGE SCALE GENOMIC DNA]</scope>
    <source>
        <strain evidence="6 7">CY22W</strain>
    </source>
</reference>
<keyword evidence="7" id="KW-1185">Reference proteome</keyword>
<dbReference type="SUPFAM" id="SSF56024">
    <property type="entry name" value="Phospholipase D/nuclease"/>
    <property type="match status" value="2"/>
</dbReference>
<keyword evidence="4" id="KW-0443">Lipid metabolism</keyword>
<evidence type="ECO:0000256" key="1">
    <source>
        <dbReference type="ARBA" id="ARBA00000798"/>
    </source>
</evidence>
<dbReference type="Proteomes" id="UP000654304">
    <property type="component" value="Unassembled WGS sequence"/>
</dbReference>
<protein>
    <submittedName>
        <fullName evidence="6">Phospholipase</fullName>
    </submittedName>
</protein>
<accession>A0ABR7A961</accession>
<dbReference type="InterPro" id="IPR001736">
    <property type="entry name" value="PLipase_D/transphosphatidylase"/>
</dbReference>